<evidence type="ECO:0000256" key="8">
    <source>
        <dbReference type="ARBA" id="ARBA00023170"/>
    </source>
</evidence>
<dbReference type="GO" id="GO:0005886">
    <property type="term" value="C:plasma membrane"/>
    <property type="evidence" value="ECO:0007669"/>
    <property type="project" value="UniProtKB-SubCell"/>
</dbReference>
<dbReference type="EMBL" id="VYZN01000028">
    <property type="protein sequence ID" value="KAE9534484.1"/>
    <property type="molecule type" value="Genomic_DNA"/>
</dbReference>
<evidence type="ECO:0000256" key="6">
    <source>
        <dbReference type="ARBA" id="ARBA00023040"/>
    </source>
</evidence>
<feature type="transmembrane region" description="Helical" evidence="11">
    <location>
        <begin position="115"/>
        <end position="135"/>
    </location>
</feature>
<feature type="transmembrane region" description="Helical" evidence="11">
    <location>
        <begin position="155"/>
        <end position="174"/>
    </location>
</feature>
<name>A0A6G0TKS7_APHGL</name>
<dbReference type="InterPro" id="IPR000276">
    <property type="entry name" value="GPCR_Rhodpsn"/>
</dbReference>
<dbReference type="InterPro" id="IPR017452">
    <property type="entry name" value="GPCR_Rhodpsn_7TM"/>
</dbReference>
<comment type="subcellular location">
    <subcellularLocation>
        <location evidence="1">Cell membrane</location>
        <topology evidence="1">Multi-pass membrane protein</topology>
    </subcellularLocation>
</comment>
<evidence type="ECO:0000313" key="13">
    <source>
        <dbReference type="EMBL" id="KAE9534484.1"/>
    </source>
</evidence>
<dbReference type="PANTHER" id="PTHR24248">
    <property type="entry name" value="ADRENERGIC RECEPTOR-RELATED G-PROTEIN COUPLED RECEPTOR"/>
    <property type="match status" value="1"/>
</dbReference>
<dbReference type="GO" id="GO:0007200">
    <property type="term" value="P:phospholipase C-activating G protein-coupled receptor signaling pathway"/>
    <property type="evidence" value="ECO:0007669"/>
    <property type="project" value="TreeGrafter"/>
</dbReference>
<accession>A0A6G0TKS7</accession>
<dbReference type="GO" id="GO:0043410">
    <property type="term" value="P:positive regulation of MAPK cascade"/>
    <property type="evidence" value="ECO:0007669"/>
    <property type="project" value="TreeGrafter"/>
</dbReference>
<dbReference type="PROSITE" id="PS00237">
    <property type="entry name" value="G_PROTEIN_RECEP_F1_1"/>
    <property type="match status" value="1"/>
</dbReference>
<dbReference type="GO" id="GO:0004937">
    <property type="term" value="F:alpha1-adrenergic receptor activity"/>
    <property type="evidence" value="ECO:0007669"/>
    <property type="project" value="TreeGrafter"/>
</dbReference>
<evidence type="ECO:0000259" key="12">
    <source>
        <dbReference type="PROSITE" id="PS50262"/>
    </source>
</evidence>
<gene>
    <name evidence="13" type="ORF">AGLY_008574</name>
</gene>
<evidence type="ECO:0000256" key="2">
    <source>
        <dbReference type="ARBA" id="ARBA00010663"/>
    </source>
</evidence>
<dbReference type="PRINTS" id="PR00237">
    <property type="entry name" value="GPCRRHODOPSN"/>
</dbReference>
<evidence type="ECO:0000256" key="1">
    <source>
        <dbReference type="ARBA" id="ARBA00004651"/>
    </source>
</evidence>
<comment type="similarity">
    <text evidence="2 10">Belongs to the G-protein coupled receptor 1 family.</text>
</comment>
<feature type="transmembrane region" description="Helical" evidence="11">
    <location>
        <begin position="76"/>
        <end position="94"/>
    </location>
</feature>
<keyword evidence="5 11" id="KW-1133">Transmembrane helix</keyword>
<keyword evidence="6 10" id="KW-0297">G-protein coupled receptor</keyword>
<evidence type="ECO:0000256" key="5">
    <source>
        <dbReference type="ARBA" id="ARBA00022989"/>
    </source>
</evidence>
<protein>
    <recommendedName>
        <fullName evidence="12">G-protein coupled receptors family 1 profile domain-containing protein</fullName>
    </recommendedName>
</protein>
<evidence type="ECO:0000256" key="7">
    <source>
        <dbReference type="ARBA" id="ARBA00023136"/>
    </source>
</evidence>
<proteinExistence type="inferred from homology"/>
<evidence type="ECO:0000256" key="11">
    <source>
        <dbReference type="SAM" id="Phobius"/>
    </source>
</evidence>
<feature type="transmembrane region" description="Helical" evidence="11">
    <location>
        <begin position="183"/>
        <end position="202"/>
    </location>
</feature>
<dbReference type="GO" id="GO:0007267">
    <property type="term" value="P:cell-cell signaling"/>
    <property type="evidence" value="ECO:0007669"/>
    <property type="project" value="TreeGrafter"/>
</dbReference>
<keyword evidence="8 10" id="KW-0675">Receptor</keyword>
<keyword evidence="4 10" id="KW-0812">Transmembrane</keyword>
<keyword evidence="9 10" id="KW-0807">Transducer</keyword>
<dbReference type="GO" id="GO:0007204">
    <property type="term" value="P:positive regulation of cytosolic calcium ion concentration"/>
    <property type="evidence" value="ECO:0007669"/>
    <property type="project" value="TreeGrafter"/>
</dbReference>
<dbReference type="OrthoDB" id="5980076at2759"/>
<evidence type="ECO:0000256" key="9">
    <source>
        <dbReference type="ARBA" id="ARBA00023224"/>
    </source>
</evidence>
<dbReference type="Proteomes" id="UP000475862">
    <property type="component" value="Unassembled WGS sequence"/>
</dbReference>
<dbReference type="AlphaFoldDB" id="A0A6G0TKS7"/>
<dbReference type="Gene3D" id="1.20.1070.10">
    <property type="entry name" value="Rhodopsin 7-helix transmembrane proteins"/>
    <property type="match status" value="1"/>
</dbReference>
<dbReference type="GO" id="GO:0071880">
    <property type="term" value="P:adenylate cyclase-activating adrenergic receptor signaling pathway"/>
    <property type="evidence" value="ECO:0007669"/>
    <property type="project" value="TreeGrafter"/>
</dbReference>
<feature type="domain" description="G-protein coupled receptors family 1 profile" evidence="12">
    <location>
        <begin position="26"/>
        <end position="200"/>
    </location>
</feature>
<evidence type="ECO:0000256" key="4">
    <source>
        <dbReference type="ARBA" id="ARBA00022692"/>
    </source>
</evidence>
<evidence type="ECO:0000313" key="14">
    <source>
        <dbReference type="Proteomes" id="UP000475862"/>
    </source>
</evidence>
<comment type="caution">
    <text evidence="13">The sequence shown here is derived from an EMBL/GenBank/DDBJ whole genome shotgun (WGS) entry which is preliminary data.</text>
</comment>
<dbReference type="SUPFAM" id="SSF81321">
    <property type="entry name" value="Family A G protein-coupled receptor-like"/>
    <property type="match status" value="1"/>
</dbReference>
<organism evidence="13 14">
    <name type="scientific">Aphis glycines</name>
    <name type="common">Soybean aphid</name>
    <dbReference type="NCBI Taxonomy" id="307491"/>
    <lineage>
        <taxon>Eukaryota</taxon>
        <taxon>Metazoa</taxon>
        <taxon>Ecdysozoa</taxon>
        <taxon>Arthropoda</taxon>
        <taxon>Hexapoda</taxon>
        <taxon>Insecta</taxon>
        <taxon>Pterygota</taxon>
        <taxon>Neoptera</taxon>
        <taxon>Paraneoptera</taxon>
        <taxon>Hemiptera</taxon>
        <taxon>Sternorrhyncha</taxon>
        <taxon>Aphidomorpha</taxon>
        <taxon>Aphidoidea</taxon>
        <taxon>Aphididae</taxon>
        <taxon>Aphidini</taxon>
        <taxon>Aphis</taxon>
        <taxon>Aphis</taxon>
    </lineage>
</organism>
<reference evidence="13 14" key="1">
    <citation type="submission" date="2019-08" db="EMBL/GenBank/DDBJ databases">
        <title>The genome of the soybean aphid Biotype 1, its phylome, world population structure and adaptation to the North American continent.</title>
        <authorList>
            <person name="Giordano R."/>
            <person name="Donthu R.K."/>
            <person name="Hernandez A.G."/>
            <person name="Wright C.L."/>
            <person name="Zimin A.V."/>
        </authorList>
    </citation>
    <scope>NUCLEOTIDE SEQUENCE [LARGE SCALE GENOMIC DNA]</scope>
    <source>
        <tissue evidence="13">Whole aphids</tissue>
    </source>
</reference>
<feature type="transmembrane region" description="Helical" evidence="11">
    <location>
        <begin position="47"/>
        <end position="70"/>
    </location>
</feature>
<dbReference type="Pfam" id="PF00001">
    <property type="entry name" value="7tm_1"/>
    <property type="match status" value="1"/>
</dbReference>
<keyword evidence="14" id="KW-1185">Reference proteome</keyword>
<keyword evidence="3" id="KW-1003">Cell membrane</keyword>
<sequence length="239" mass="26538">MHVDQDWHNVVKITCVGFLAVLGAFLNIVVLVMFYKKPSLRSPSNRFVGSLIASDLLSSTVLGPLLVSGIKTINKTLTVFVATSTIFSILVIAMDRYTAVLSPLHYATNVTRQKSVLVIGTVWSISAALASPMLFKDLLIYEHFPVAMMERTHGLVLLVIAFLVPCVALVLVYFKMYVAAHSFVILLCLRSLKTLIMLLVRVTCVQVFNSRSKGSDVMYAGGNNNYSMENACRRWQRTN</sequence>
<evidence type="ECO:0000256" key="10">
    <source>
        <dbReference type="RuleBase" id="RU000688"/>
    </source>
</evidence>
<feature type="transmembrane region" description="Helical" evidence="11">
    <location>
        <begin position="16"/>
        <end position="35"/>
    </location>
</feature>
<dbReference type="PROSITE" id="PS50262">
    <property type="entry name" value="G_PROTEIN_RECEP_F1_2"/>
    <property type="match status" value="1"/>
</dbReference>
<evidence type="ECO:0000256" key="3">
    <source>
        <dbReference type="ARBA" id="ARBA00022475"/>
    </source>
</evidence>
<keyword evidence="7 11" id="KW-0472">Membrane</keyword>
<dbReference type="PANTHER" id="PTHR24248:SF72">
    <property type="entry name" value="G-PROTEIN COUPLED RECEPTORS FAMILY 1 PROFILE DOMAIN-CONTAINING PROTEIN"/>
    <property type="match status" value="1"/>
</dbReference>